<dbReference type="InterPro" id="IPR000884">
    <property type="entry name" value="TSP1_rpt"/>
</dbReference>
<dbReference type="STRING" id="174720.A0A0N5C1A9"/>
<keyword evidence="3" id="KW-1185">Reference proteome</keyword>
<dbReference type="Pfam" id="PF00090">
    <property type="entry name" value="TSP_1"/>
    <property type="match status" value="3"/>
</dbReference>
<dbReference type="SMART" id="SM01048">
    <property type="entry name" value="C6"/>
    <property type="match status" value="2"/>
</dbReference>
<dbReference type="InterPro" id="IPR036383">
    <property type="entry name" value="TSP1_rpt_sf"/>
</dbReference>
<evidence type="ECO:0000256" key="1">
    <source>
        <dbReference type="SAM" id="MobiDB-lite"/>
    </source>
</evidence>
<dbReference type="SUPFAM" id="SSF82895">
    <property type="entry name" value="TSP-1 type 1 repeat"/>
    <property type="match status" value="3"/>
</dbReference>
<name>A0A0N5C1A9_STREA</name>
<feature type="domain" description="C6" evidence="2">
    <location>
        <begin position="520"/>
        <end position="615"/>
    </location>
</feature>
<evidence type="ECO:0000313" key="3">
    <source>
        <dbReference type="Proteomes" id="UP000046392"/>
    </source>
</evidence>
<dbReference type="InterPro" id="IPR002601">
    <property type="entry name" value="C6_domain"/>
</dbReference>
<sequence length="1675" mass="181084">MTVRCKLLKLKIKTLTNIVIFFTLIRIASSNYESYINNKYTLNRSKRQAGTCGTSCNDFQETDQLFIFERGNLVVNYGKDSKGCKTADISCKGTGPAEAMTMTLLFTVDGISGEFKELGLTDPTAIPEEITTQLQCTANGSWILDGLAYSNVLSCESLYILDCQQLTQVNIEDTNALLPFPHSNSIKGTTQLSTNANDIGEEIQSVEICKASIKTNYVAILAETTEGQYIVVANEVSYTYAEFVCHKGQLTSNENIPGSFTGNFICQEYEPVTDCTPLDVKQISISDTSLSVPSEINYQYEINQGSMEKKEIVLSTGFKDIQITCQGIDTTKYVIFAVKSTDDQNTNIQSGQYAHSALISCKNNTWVTVTGAEVTGEIVCDEIKKIEEITTALVDVTTTEACIKCPDPNIGSVVTEGYIKADLNITVTNDLTYNCDVLILSCTSKNGNNNVALLATRQDGTKLDLKYGPYNNQVKVYCDQTGTYKSEAVGGTELTGEFVCEEPSLIATTSSLETTDNNLCNKCKTIEEGVPITSGANAGIFSFTETTDSSGCLVLTLSCKANNENDISALLVQKLDNTYHMLQRGTHEIEGQMICNNDKQWEDKNKVLLLETVVCEHITTIETSTLAPTTSEELTTIETSTLASTTSEELTTIVTSIPTTSEELTTIVNSTPGPTTSEDITTIETSTLAPTTSEELTTIVTSIPTTSEELTTIETSIPTTSEELTTIVTSIPTTSEELTTIETSIPTTSEELTTIETSTLAPTTSEELTTIESSTPVPTTSEDISTIESSTPTTSEELTTIVTSTSVPTTSEDISTIESSTPTTSEELTTIVTSIPTTSEDITTIETSTPVPTTSEELTTIVTSIPTTSEETTSISPLCDVKNGVWSSWKTISECSDTCGSCGHTIKRRTCLSLQFNIPCLGDSEKVDRCNHKPCTFPRLSCCHGLKATVINKEIVCDSLPADEKPVLPSSCCPPGGIWGNWENWSSCNGNSCESCGKSTRTRVCLTDSNKCPCQGDSSETKSCKYIGSWSEWSETIPCTDDCGQCGVRTLERKCLTTGTCACKGASKKTEICGFSPCVFPRDSCCNGIATVLSKQILCGPLPEPTIEEEPPCVSCCVVGGVWSEWVSEPCTDTCGSCGKQKKTRTCLSSPQCPCTGDSARSDPCNIEPCTFPRDSCCNGLSAMASTDGTNKIICGPQPIIFDPKPSTVCMPACCPKYGVWSEWSSQTSCDDTCGTSKRKQIRTCLSEGNGCPCVGSYTKEEYCSTIPCVFPRQSCNEGYKAMVINSNITCGPLPSLEVEEKKATLECNSICCPKYGTWSEWQITKPCEDVCGSCSTETRSRTCLNEDECPCVGDKTQTYVCKTNPCVFPRDSCCGNYKAMVVNNELICGPLENIKEENPFVNSCDNTCCPNGGMWTDWYDVTVCGDTCGSYSNVTQSRLCISEYFGCSCTGNSERTIPCNTQPCTFPRDSCSPGLKAGVYDGKIQCGPLNLPAAEIIQKTTCCPPDGHGIWGKWGEWSKCDANSCGGCNEKKRTRICESEKYGCPCTGTNEETEYCSQQPCIDYVGKKVCCSPFSKSIGPTKDIICIVGGTLSCPEEGQWSEWSSGTCTDTCGMCGIIKKERTCLTTSQGCDCTGNNVLNTTQACGELVCPYPRSLCCEGYSRKIVNKKFVCAK</sequence>
<proteinExistence type="predicted"/>
<dbReference type="Proteomes" id="UP000046392">
    <property type="component" value="Unplaced"/>
</dbReference>
<feature type="domain" description="C6" evidence="2">
    <location>
        <begin position="52"/>
        <end position="155"/>
    </location>
</feature>
<dbReference type="Gene3D" id="2.20.100.10">
    <property type="entry name" value="Thrombospondin type-1 (TSP1) repeat"/>
    <property type="match status" value="3"/>
</dbReference>
<dbReference type="PANTHER" id="PTHR31507:SF3">
    <property type="entry name" value="TIL DOMAIN-CONTAINING PROTEIN"/>
    <property type="match status" value="1"/>
</dbReference>
<dbReference type="PROSITE" id="PS50092">
    <property type="entry name" value="TSP1"/>
    <property type="match status" value="9"/>
</dbReference>
<protein>
    <submittedName>
        <fullName evidence="4">Scaffoldin</fullName>
    </submittedName>
</protein>
<reference evidence="4" key="1">
    <citation type="submission" date="2017-02" db="UniProtKB">
        <authorList>
            <consortium name="WormBaseParasite"/>
        </authorList>
    </citation>
    <scope>IDENTIFICATION</scope>
</reference>
<dbReference type="SMART" id="SM00209">
    <property type="entry name" value="TSP1"/>
    <property type="match status" value="9"/>
</dbReference>
<evidence type="ECO:0000259" key="2">
    <source>
        <dbReference type="SMART" id="SM01048"/>
    </source>
</evidence>
<organism evidence="3 4">
    <name type="scientific">Strongyloides papillosus</name>
    <name type="common">Intestinal threadworm</name>
    <dbReference type="NCBI Taxonomy" id="174720"/>
    <lineage>
        <taxon>Eukaryota</taxon>
        <taxon>Metazoa</taxon>
        <taxon>Ecdysozoa</taxon>
        <taxon>Nematoda</taxon>
        <taxon>Chromadorea</taxon>
        <taxon>Rhabditida</taxon>
        <taxon>Tylenchina</taxon>
        <taxon>Panagrolaimomorpha</taxon>
        <taxon>Strongyloidoidea</taxon>
        <taxon>Strongyloididae</taxon>
        <taxon>Strongyloides</taxon>
    </lineage>
</organism>
<feature type="region of interest" description="Disordered" evidence="1">
    <location>
        <begin position="760"/>
        <end position="826"/>
    </location>
</feature>
<dbReference type="PANTHER" id="PTHR31507">
    <property type="entry name" value="PROTEIN CBG15923"/>
    <property type="match status" value="1"/>
</dbReference>
<dbReference type="WBParaSite" id="SPAL_0001178600.1">
    <property type="protein sequence ID" value="SPAL_0001178600.1"/>
    <property type="gene ID" value="SPAL_0001178600"/>
</dbReference>
<evidence type="ECO:0000313" key="4">
    <source>
        <dbReference type="WBParaSite" id="SPAL_0001178600.1"/>
    </source>
</evidence>
<accession>A0A0N5C1A9</accession>